<organism evidence="2 3">
    <name type="scientific">Pseudomonas typographi</name>
    <dbReference type="NCBI Taxonomy" id="2715964"/>
    <lineage>
        <taxon>Bacteria</taxon>
        <taxon>Pseudomonadati</taxon>
        <taxon>Pseudomonadota</taxon>
        <taxon>Gammaproteobacteria</taxon>
        <taxon>Pseudomonadales</taxon>
        <taxon>Pseudomonadaceae</taxon>
        <taxon>Pseudomonas</taxon>
    </lineage>
</organism>
<dbReference type="Proteomes" id="UP000805841">
    <property type="component" value="Unassembled WGS sequence"/>
</dbReference>
<sequence>MLPWDLATLAPERFAPIFAQYKKLYPQLDAQSLRYQALTAESYWIPSQRLIEARARTGAKSWLYRFDMLPWQGVHAEFSVHGSELALVFDNVQDSTVPALGPVGERGRRLPVEKHRRPAQRRPRQHRLQPQGHLPHKAHAFTLARQQINGRGKFSYGLDGGDTNYLANYIQYLDGTREDGTSW</sequence>
<evidence type="ECO:0000313" key="2">
    <source>
        <dbReference type="EMBL" id="MBD1599863.1"/>
    </source>
</evidence>
<feature type="compositionally biased region" description="Basic residues" evidence="1">
    <location>
        <begin position="114"/>
        <end position="127"/>
    </location>
</feature>
<evidence type="ECO:0000256" key="1">
    <source>
        <dbReference type="SAM" id="MobiDB-lite"/>
    </source>
</evidence>
<dbReference type="InterPro" id="IPR029058">
    <property type="entry name" value="AB_hydrolase_fold"/>
</dbReference>
<dbReference type="Gene3D" id="2.40.160.10">
    <property type="entry name" value="Porin"/>
    <property type="match status" value="1"/>
</dbReference>
<feature type="region of interest" description="Disordered" evidence="1">
    <location>
        <begin position="112"/>
        <end position="135"/>
    </location>
</feature>
<dbReference type="EMBL" id="JAAOCA010000016">
    <property type="protein sequence ID" value="MBD1599863.1"/>
    <property type="molecule type" value="Genomic_DNA"/>
</dbReference>
<name>A0ABR7Z2Z8_9PSED</name>
<reference evidence="2 3" key="1">
    <citation type="journal article" date="2020" name="Insects">
        <title>Bacteria Belonging to Pseudomonas typographi sp. nov. from the Bark Beetle Ips typographus Have Genomic Potential to Aid in the Host Ecology.</title>
        <authorList>
            <person name="Peral-Aranega E."/>
            <person name="Saati-Santamaria Z."/>
            <person name="Kolarik M."/>
            <person name="Rivas R."/>
            <person name="Garcia-Fraile P."/>
        </authorList>
    </citation>
    <scope>NUCLEOTIDE SEQUENCE [LARGE SCALE GENOMIC DNA]</scope>
    <source>
        <strain evidence="2 3">CA3A</strain>
    </source>
</reference>
<evidence type="ECO:0000313" key="3">
    <source>
        <dbReference type="Proteomes" id="UP000805841"/>
    </source>
</evidence>
<keyword evidence="3" id="KW-1185">Reference proteome</keyword>
<protein>
    <submittedName>
        <fullName evidence="2">Uncharacterized protein</fullName>
    </submittedName>
</protein>
<dbReference type="RefSeq" id="WP_190421676.1">
    <property type="nucleotide sequence ID" value="NZ_JAAOCA010000016.1"/>
</dbReference>
<dbReference type="InterPro" id="IPR023614">
    <property type="entry name" value="Porin_dom_sf"/>
</dbReference>
<proteinExistence type="predicted"/>
<gene>
    <name evidence="2" type="ORF">HAQ05_14290</name>
</gene>
<accession>A0ABR7Z2Z8</accession>
<dbReference type="Gene3D" id="3.40.50.1820">
    <property type="entry name" value="alpha/beta hydrolase"/>
    <property type="match status" value="1"/>
</dbReference>
<comment type="caution">
    <text evidence="2">The sequence shown here is derived from an EMBL/GenBank/DDBJ whole genome shotgun (WGS) entry which is preliminary data.</text>
</comment>
<dbReference type="SUPFAM" id="SSF53474">
    <property type="entry name" value="alpha/beta-Hydrolases"/>
    <property type="match status" value="1"/>
</dbReference>